<keyword evidence="2" id="KW-1185">Reference proteome</keyword>
<proteinExistence type="predicted"/>
<dbReference type="EMBL" id="REGN01000846">
    <property type="protein sequence ID" value="RNA38622.1"/>
    <property type="molecule type" value="Genomic_DNA"/>
</dbReference>
<gene>
    <name evidence="1" type="ORF">BpHYR1_012066</name>
</gene>
<reference evidence="1 2" key="1">
    <citation type="journal article" date="2018" name="Sci. Rep.">
        <title>Genomic signatures of local adaptation to the degree of environmental predictability in rotifers.</title>
        <authorList>
            <person name="Franch-Gras L."/>
            <person name="Hahn C."/>
            <person name="Garcia-Roger E.M."/>
            <person name="Carmona M.J."/>
            <person name="Serra M."/>
            <person name="Gomez A."/>
        </authorList>
    </citation>
    <scope>NUCLEOTIDE SEQUENCE [LARGE SCALE GENOMIC DNA]</scope>
    <source>
        <strain evidence="1">HYR1</strain>
    </source>
</reference>
<evidence type="ECO:0000313" key="2">
    <source>
        <dbReference type="Proteomes" id="UP000276133"/>
    </source>
</evidence>
<protein>
    <submittedName>
        <fullName evidence="1">Uncharacterized protein</fullName>
    </submittedName>
</protein>
<organism evidence="1 2">
    <name type="scientific">Brachionus plicatilis</name>
    <name type="common">Marine rotifer</name>
    <name type="synonym">Brachionus muelleri</name>
    <dbReference type="NCBI Taxonomy" id="10195"/>
    <lineage>
        <taxon>Eukaryota</taxon>
        <taxon>Metazoa</taxon>
        <taxon>Spiralia</taxon>
        <taxon>Gnathifera</taxon>
        <taxon>Rotifera</taxon>
        <taxon>Eurotatoria</taxon>
        <taxon>Monogononta</taxon>
        <taxon>Pseudotrocha</taxon>
        <taxon>Ploima</taxon>
        <taxon>Brachionidae</taxon>
        <taxon>Brachionus</taxon>
    </lineage>
</organism>
<dbReference type="Proteomes" id="UP000276133">
    <property type="component" value="Unassembled WGS sequence"/>
</dbReference>
<accession>A0A3M7SSF5</accession>
<evidence type="ECO:0000313" key="1">
    <source>
        <dbReference type="EMBL" id="RNA38622.1"/>
    </source>
</evidence>
<sequence length="128" mass="15333">MRLELQHVLWPETASIIKTQDLDHIANIFGVRLLRTKRQTFDYTTCERILRSLKENTIKIRVLSQNSSFEIFTRISNLTHLKLKYLRIYFQNNFFKAENRRKSLAFVNGKLDLVKLKKEINFLSEEEN</sequence>
<comment type="caution">
    <text evidence="1">The sequence shown here is derived from an EMBL/GenBank/DDBJ whole genome shotgun (WGS) entry which is preliminary data.</text>
</comment>
<dbReference type="AlphaFoldDB" id="A0A3M7SSF5"/>
<name>A0A3M7SSF5_BRAPC</name>